<dbReference type="OrthoDB" id="1123245at2"/>
<name>A0A1G1TBD6_9BACT</name>
<keyword evidence="2" id="KW-1185">Reference proteome</keyword>
<protein>
    <submittedName>
        <fullName evidence="1">Uncharacterized protein</fullName>
    </submittedName>
</protein>
<gene>
    <name evidence="1" type="ORF">BEN48_10180</name>
</gene>
<evidence type="ECO:0000313" key="1">
    <source>
        <dbReference type="EMBL" id="OGX88182.1"/>
    </source>
</evidence>
<accession>A0A1G1TBD6</accession>
<reference evidence="1 2" key="1">
    <citation type="submission" date="2016-08" db="EMBL/GenBank/DDBJ databases">
        <title>Hymenobacter coccineus sp. nov., Hymenobacter lapidarius sp. nov. and Hymenobacter glacialis sp. nov., isolated from Antarctic soil.</title>
        <authorList>
            <person name="Sedlacek I."/>
            <person name="Kralova S."/>
            <person name="Kyrova K."/>
            <person name="Maslanova I."/>
            <person name="Stankova E."/>
            <person name="Vrbovska V."/>
            <person name="Nemec M."/>
            <person name="Bartak M."/>
            <person name="Svec P."/>
            <person name="Busse H.-J."/>
            <person name="Pantucek R."/>
        </authorList>
    </citation>
    <scope>NUCLEOTIDE SEQUENCE [LARGE SCALE GENOMIC DNA]</scope>
    <source>
        <strain evidence="1 2">CCM 8648</strain>
    </source>
</reference>
<organism evidence="1 2">
    <name type="scientific">Hymenobacter glacialis</name>
    <dbReference type="NCBI Taxonomy" id="1908236"/>
    <lineage>
        <taxon>Bacteria</taxon>
        <taxon>Pseudomonadati</taxon>
        <taxon>Bacteroidota</taxon>
        <taxon>Cytophagia</taxon>
        <taxon>Cytophagales</taxon>
        <taxon>Hymenobacteraceae</taxon>
        <taxon>Hymenobacter</taxon>
    </lineage>
</organism>
<dbReference type="EMBL" id="MDZC01000021">
    <property type="protein sequence ID" value="OGX88182.1"/>
    <property type="molecule type" value="Genomic_DNA"/>
</dbReference>
<dbReference type="STRING" id="1908236.BEN48_10180"/>
<comment type="caution">
    <text evidence="1">The sequence shown here is derived from an EMBL/GenBank/DDBJ whole genome shotgun (WGS) entry which is preliminary data.</text>
</comment>
<sequence>MQHFFSLHRKVRARLGLLAAVLLVGLGLMPETASASHIRAGDIQAKSDTTLPVANRNRRRVFFKMVLYTDIVGIGGQTPAKQPTATIFFGDGTSSCLDAVPRAGGERSIPGNTDSALNIYFFEHTYPSSGEFTVSFIGENRNGGVLNMDNSINQSFYISTTITLDPALNFNNSPVLTTPAIDKGATGQVFLHNPGGFDADGDSLAFKLQDSRKVALGVEGTLGAPCTLGNGGVATGNNRPLPVTVPNYRFPADPILTGGAAVQVPYAGVPAGRPGEAAIFVQDVNTGQITWNAPSRAGIYNVAMVVEEWRRTPAGRRKIGEVIRDIQIIITNTPNLRPTITIPEDICVIAGETVTRQVTAVDGVSPTSPQTPVTLFAFSGIIPPATFTQTATGPPTARGTFVWQTQCNNVARLPYLVVFKAQDNPSPVTAANPPLIDEKTWRITVVGPPPQNLRAVPDASTGLNRSLLTWNTYTCANAQFIHIYRKENPSGFVPGPCETGIPASSGYVRIATVPASATSFTDNNTNAGGQNLGLERGKTYCYRIYADFPGPAFGASIASAEACASFVGRAAQLKNVDVEVTSATQGQIAVRWTQPRPAAGTVFDGTPSFVLSRAEGLAPTAFVPVRTFNSLNDTSFVDTGLNTLDRQYTYQLEFIRTFGNGSLPVREVAAPASSVRVTVVPNNPPTSFTVSWTYRVPWDNSLKPVVIYRRTGTTGAFVQIATAPTTATGGTYQDRDAALVKGQTYCYYVRTEGQYAPTGYLSSLLNKSQEQCAALIAAPCTPVLSLAPINCDSLAALPEFPGLNQRYANRLSWRVGDLPAGCDANIASYRVYYRPTATGAFALIGTTPLTSFTHNDLEFSGGCYAVQAVAASGLVSDTSNVACQDNCVFFVLPNIFTPTGDGVNDVFRPKNSSPVRRIRFQAFNRWGVKVFENVTTSADRVLINWTGNNQSGESGASTSTRVSGGIYYYLAEVEFADFANTKRTYKGWVEVVR</sequence>
<dbReference type="InterPro" id="IPR013783">
    <property type="entry name" value="Ig-like_fold"/>
</dbReference>
<proteinExistence type="predicted"/>
<evidence type="ECO:0000313" key="2">
    <source>
        <dbReference type="Proteomes" id="UP000177791"/>
    </source>
</evidence>
<dbReference type="AlphaFoldDB" id="A0A1G1TBD6"/>
<dbReference type="Gene3D" id="2.60.40.10">
    <property type="entry name" value="Immunoglobulins"/>
    <property type="match status" value="3"/>
</dbReference>
<dbReference type="Proteomes" id="UP000177791">
    <property type="component" value="Unassembled WGS sequence"/>
</dbReference>
<dbReference type="RefSeq" id="WP_070732632.1">
    <property type="nucleotide sequence ID" value="NZ_MDZC01000021.1"/>
</dbReference>
<dbReference type="Pfam" id="PF13585">
    <property type="entry name" value="CHU_C"/>
    <property type="match status" value="1"/>
</dbReference>